<evidence type="ECO:0000313" key="2">
    <source>
        <dbReference type="Proteomes" id="UP001321542"/>
    </source>
</evidence>
<reference evidence="1 2" key="1">
    <citation type="journal article" date="2010" name="ChemBioChem">
        <title>Cloning and characterization of the biosynthetic gene cluster of 16-membered macrolide antibiotic FD-891: involvement of a dual functional cytochrome P450 monooxygenase catalyzing epoxidation and hydroxylation.</title>
        <authorList>
            <person name="Kudo F."/>
            <person name="Motegi A."/>
            <person name="Mizoue K."/>
            <person name="Eguchi T."/>
        </authorList>
    </citation>
    <scope>NUCLEOTIDE SEQUENCE [LARGE SCALE GENOMIC DNA]</scope>
    <source>
        <strain evidence="1 2">A-8890</strain>
    </source>
</reference>
<dbReference type="EMBL" id="AP018448">
    <property type="protein sequence ID" value="BBC33876.1"/>
    <property type="molecule type" value="Genomic_DNA"/>
</dbReference>
<organism evidence="1 2">
    <name type="scientific">Streptomyces graminofaciens</name>
    <dbReference type="NCBI Taxonomy" id="68212"/>
    <lineage>
        <taxon>Bacteria</taxon>
        <taxon>Bacillati</taxon>
        <taxon>Actinomycetota</taxon>
        <taxon>Actinomycetes</taxon>
        <taxon>Kitasatosporales</taxon>
        <taxon>Streptomycetaceae</taxon>
        <taxon>Streptomyces</taxon>
    </lineage>
</organism>
<sequence>MPPGGKVRLRLAGVPRVADQDLSVNADGFEQIPATEAPVTTGDITEFAVS</sequence>
<evidence type="ECO:0000313" key="1">
    <source>
        <dbReference type="EMBL" id="BBC33876.1"/>
    </source>
</evidence>
<accession>A0ABM7FCG9</accession>
<keyword evidence="2" id="KW-1185">Reference proteome</keyword>
<gene>
    <name evidence="1" type="ORF">SGFS_051700</name>
</gene>
<protein>
    <submittedName>
        <fullName evidence="1">Uncharacterized protein</fullName>
    </submittedName>
</protein>
<reference evidence="1 2" key="2">
    <citation type="journal article" date="2023" name="ChemBioChem">
        <title>Acyltransferase Domain Exchange between Two Independent Type I Polyketide Synthases in the Same Producer Strain of Macrolide Antibiotics.</title>
        <authorList>
            <person name="Kudo F."/>
            <person name="Kishikawa K."/>
            <person name="Tsuboi K."/>
            <person name="Kido T."/>
            <person name="Usui T."/>
            <person name="Hashimoto J."/>
            <person name="Shin-Ya K."/>
            <person name="Miyanaga A."/>
            <person name="Eguchi T."/>
        </authorList>
    </citation>
    <scope>NUCLEOTIDE SEQUENCE [LARGE SCALE GENOMIC DNA]</scope>
    <source>
        <strain evidence="1 2">A-8890</strain>
    </source>
</reference>
<proteinExistence type="predicted"/>
<dbReference type="Proteomes" id="UP001321542">
    <property type="component" value="Chromosome"/>
</dbReference>
<name>A0ABM7FCG9_9ACTN</name>